<dbReference type="AlphaFoldDB" id="A0A7S8IGY9"/>
<evidence type="ECO:0000256" key="4">
    <source>
        <dbReference type="ARBA" id="ARBA00022729"/>
    </source>
</evidence>
<dbReference type="InterPro" id="IPR010720">
    <property type="entry name" value="Alpha-L-AF_C"/>
</dbReference>
<sequence length="651" mass="72589">MKLMTKNPVSVSDINVTIQADEAKAISPDLFGIFFEDINYAADGGLYAELIQNRSFEYSSQDHPDWNFFTAWELLQDGGSCRLALESESPIHPNNPHYLVLELEGGTCALKNGGFAGIALQAGESYDVSLYARTLAGDIDGLKVRLEGRLGENLGEVALGRPNAEWQKYTATIQATGQDTFARFILFIEGAGTLALDSFSLFPQKTFHNRPNGLRADLAQVIADLEPKFIRFPGGCLVHGDGLENMYRWKDTIGPIEHRREQPNIWNYHQSVGLGYFEYFQFCEDIGAKPIPVVPAGVCCPNTGAKYTGRWEEGQEGLPMDDMPDYVQEVLDLIEWANGDPTTTWGAKRAEAGHPEPFGLEYLGLGNEDRITPVFVERFKMIYEAVKAAYPEIKVIGTVGPRPSGFDYEEGWKVAREFDLEMVDEHGYKDPEWFWENLERFDSYDRSSPAVYLGEFAAHDMGRKNTLRSALAEAAYMASFERNGDIVQLASYAPLLAKNKYTQWIPDLIYFDNVRITPSINYYVQQLFSLNAGDRYLSTDIASGDAGDKLTLSCVQDSDSGDIILKLISRADEPLNVSIKLTGLESIQAIAQCTVLTGDPLADNPFNNAFRDELDTLPQTMEIQVSDSFVYAMPAHSLSVIRIKSQGSERQ</sequence>
<comment type="catalytic activity">
    <reaction evidence="1">
        <text>Hydrolysis of terminal non-reducing alpha-L-arabinofuranoside residues in alpha-L-arabinosides.</text>
        <dbReference type="EC" id="3.2.1.55"/>
    </reaction>
</comment>
<dbReference type="SMART" id="SM00813">
    <property type="entry name" value="Alpha-L-AF_C"/>
    <property type="match status" value="1"/>
</dbReference>
<evidence type="ECO:0000259" key="6">
    <source>
        <dbReference type="SMART" id="SM00813"/>
    </source>
</evidence>
<dbReference type="EMBL" id="CP062983">
    <property type="protein sequence ID" value="QPC85199.1"/>
    <property type="molecule type" value="Genomic_DNA"/>
</dbReference>
<dbReference type="Pfam" id="PF06964">
    <property type="entry name" value="Alpha-L-AF_C"/>
    <property type="match status" value="1"/>
</dbReference>
<dbReference type="KEGG" id="pmet:G4Y79_12480"/>
<dbReference type="GO" id="GO:0046556">
    <property type="term" value="F:alpha-L-arabinofuranosidase activity"/>
    <property type="evidence" value="ECO:0007669"/>
    <property type="project" value="UniProtKB-EC"/>
</dbReference>
<evidence type="ECO:0000256" key="1">
    <source>
        <dbReference type="ARBA" id="ARBA00001462"/>
    </source>
</evidence>
<organism evidence="7 8">
    <name type="scientific">Phototrophicus methaneseepsis</name>
    <dbReference type="NCBI Taxonomy" id="2710758"/>
    <lineage>
        <taxon>Bacteria</taxon>
        <taxon>Bacillati</taxon>
        <taxon>Chloroflexota</taxon>
        <taxon>Candidatus Thermofontia</taxon>
        <taxon>Phototrophicales</taxon>
        <taxon>Phototrophicaceae</taxon>
        <taxon>Phototrophicus</taxon>
    </lineage>
</organism>
<proteinExistence type="inferred from homology"/>
<evidence type="ECO:0000256" key="3">
    <source>
        <dbReference type="ARBA" id="ARBA00012670"/>
    </source>
</evidence>
<keyword evidence="5" id="KW-0378">Hydrolase</keyword>
<dbReference type="SUPFAM" id="SSF51445">
    <property type="entry name" value="(Trans)glycosidases"/>
    <property type="match status" value="1"/>
</dbReference>
<gene>
    <name evidence="7" type="ORF">G4Y79_12480</name>
</gene>
<dbReference type="InterPro" id="IPR051563">
    <property type="entry name" value="Glycosyl_Hydrolase_51"/>
</dbReference>
<dbReference type="InterPro" id="IPR013780">
    <property type="entry name" value="Glyco_hydro_b"/>
</dbReference>
<dbReference type="PANTHER" id="PTHR31776">
    <property type="entry name" value="ALPHA-L-ARABINOFURANOSIDASE 1"/>
    <property type="match status" value="1"/>
</dbReference>
<evidence type="ECO:0000313" key="8">
    <source>
        <dbReference type="Proteomes" id="UP000594468"/>
    </source>
</evidence>
<dbReference type="Gene3D" id="2.60.40.1180">
    <property type="entry name" value="Golgi alpha-mannosidase II"/>
    <property type="match status" value="1"/>
</dbReference>
<evidence type="ECO:0000256" key="5">
    <source>
        <dbReference type="ARBA" id="ARBA00022801"/>
    </source>
</evidence>
<name>A0A7S8IGY9_9CHLR</name>
<dbReference type="Gene3D" id="3.20.20.80">
    <property type="entry name" value="Glycosidases"/>
    <property type="match status" value="1"/>
</dbReference>
<evidence type="ECO:0000313" key="7">
    <source>
        <dbReference type="EMBL" id="QPC85199.1"/>
    </source>
</evidence>
<dbReference type="Proteomes" id="UP000594468">
    <property type="component" value="Chromosome"/>
</dbReference>
<dbReference type="PANTHER" id="PTHR31776:SF26">
    <property type="entry name" value="SECRETED ARABINOSIDASE"/>
    <property type="match status" value="1"/>
</dbReference>
<accession>A0A7S8IGY9</accession>
<comment type="similarity">
    <text evidence="2">Belongs to the glycosyl hydrolase 51 family.</text>
</comment>
<reference evidence="7 8" key="1">
    <citation type="submission" date="2020-02" db="EMBL/GenBank/DDBJ databases">
        <authorList>
            <person name="Zheng R.K."/>
            <person name="Sun C.M."/>
        </authorList>
    </citation>
    <scope>NUCLEOTIDE SEQUENCE [LARGE SCALE GENOMIC DNA]</scope>
    <source>
        <strain evidence="8">rifampicinis</strain>
    </source>
</reference>
<evidence type="ECO:0000256" key="2">
    <source>
        <dbReference type="ARBA" id="ARBA00007186"/>
    </source>
</evidence>
<dbReference type="GO" id="GO:0046373">
    <property type="term" value="P:L-arabinose metabolic process"/>
    <property type="evidence" value="ECO:0007669"/>
    <property type="project" value="InterPro"/>
</dbReference>
<dbReference type="EC" id="3.2.1.55" evidence="3"/>
<keyword evidence="4" id="KW-0732">Signal</keyword>
<dbReference type="InterPro" id="IPR017853">
    <property type="entry name" value="GH"/>
</dbReference>
<dbReference type="InterPro" id="IPR055235">
    <property type="entry name" value="ASD1_cat"/>
</dbReference>
<protein>
    <recommendedName>
        <fullName evidence="3">non-reducing end alpha-L-arabinofuranosidase</fullName>
        <ecNumber evidence="3">3.2.1.55</ecNumber>
    </recommendedName>
</protein>
<keyword evidence="8" id="KW-1185">Reference proteome</keyword>
<feature type="domain" description="Alpha-L-arabinofuranosidase C-terminal" evidence="6">
    <location>
        <begin position="454"/>
        <end position="637"/>
    </location>
</feature>
<dbReference type="Pfam" id="PF22848">
    <property type="entry name" value="ASD1_dom"/>
    <property type="match status" value="1"/>
</dbReference>